<dbReference type="PROSITE" id="PS00428">
    <property type="entry name" value="FTSW_RODA_SPOVE"/>
    <property type="match status" value="1"/>
</dbReference>
<keyword evidence="6" id="KW-0808">Transferase</keyword>
<proteinExistence type="inferred from homology"/>
<evidence type="ECO:0000256" key="12">
    <source>
        <dbReference type="ARBA" id="ARBA00023306"/>
    </source>
</evidence>
<sequence>MIKRRLKSLDYSLLIVYVVLSVFGLIMIYSASMVTSIQIYDVESDYFFLKQSKVLVLSYLICFVAAIIPYRNYKNNIFLIFMMLTMLAFLVGLLLYGRTVNNATSWISIFGFQFQPAEFVKLAIIVYLAAVYSKKQPYINDFNKGVIPPVVFLCFFSFLIVLQPDIGTAAIIFATGAIVVFCAGMNWKNLFKLMGIGIVIIAIFATIMSLTGNSLITQTRIDRFTSFMDPFKYELDEGLQLVNSYVAIGSGGIMGVGLGKSIQKLGYLPEAHTDFIMAIIAEELGVLGVGFVLFCLGFIVLKGFHLGMKCKDAFGSLLAFGIAGLIGIQTFINLGGVSGLIPITGVTLPFVSYGGTSLIVLSGCMGLLLSVSIQANLDMETKEKSKIN</sequence>
<evidence type="ECO:0000256" key="17">
    <source>
        <dbReference type="ARBA" id="ARBA00041185"/>
    </source>
</evidence>
<evidence type="ECO:0000256" key="16">
    <source>
        <dbReference type="ARBA" id="ARBA00038053"/>
    </source>
</evidence>
<feature type="transmembrane region" description="Helical" evidence="22">
    <location>
        <begin position="313"/>
        <end position="332"/>
    </location>
</feature>
<dbReference type="PANTHER" id="PTHR30474">
    <property type="entry name" value="CELL CYCLE PROTEIN"/>
    <property type="match status" value="1"/>
</dbReference>
<feature type="transmembrane region" description="Helical" evidence="22">
    <location>
        <begin position="116"/>
        <end position="133"/>
    </location>
</feature>
<keyword evidence="7 22" id="KW-0812">Transmembrane</keyword>
<evidence type="ECO:0000256" key="3">
    <source>
        <dbReference type="ARBA" id="ARBA00022475"/>
    </source>
</evidence>
<keyword evidence="13" id="KW-0961">Cell wall biogenesis/degradation</keyword>
<organism evidence="23 24">
    <name type="scientific">Pallidibacillus pasinlerensis</name>
    <dbReference type="NCBI Taxonomy" id="2703818"/>
    <lineage>
        <taxon>Bacteria</taxon>
        <taxon>Bacillati</taxon>
        <taxon>Bacillota</taxon>
        <taxon>Bacilli</taxon>
        <taxon>Bacillales</taxon>
        <taxon>Bacillaceae</taxon>
        <taxon>Pallidibacillus</taxon>
    </lineage>
</organism>
<comment type="catalytic activity">
    <reaction evidence="20">
        <text>[GlcNAc-(1-&gt;4)-Mur2Ac(oyl-L-Ala-gamma-D-Glu-L-Lys-D-Ala-D-Ala)](n)-di-trans,octa-cis-undecaprenyl diphosphate + beta-D-GlcNAc-(1-&gt;4)-Mur2Ac(oyl-L-Ala-gamma-D-Glu-L-Lys-D-Ala-D-Ala)-di-trans,octa-cis-undecaprenyl diphosphate = [GlcNAc-(1-&gt;4)-Mur2Ac(oyl-L-Ala-gamma-D-Glu-L-Lys-D-Ala-D-Ala)](n+1)-di-trans,octa-cis-undecaprenyl diphosphate + di-trans,octa-cis-undecaprenyl diphosphate + H(+)</text>
        <dbReference type="Rhea" id="RHEA:23708"/>
        <dbReference type="Rhea" id="RHEA-COMP:9602"/>
        <dbReference type="Rhea" id="RHEA-COMP:9603"/>
        <dbReference type="ChEBI" id="CHEBI:15378"/>
        <dbReference type="ChEBI" id="CHEBI:58405"/>
        <dbReference type="ChEBI" id="CHEBI:60033"/>
        <dbReference type="ChEBI" id="CHEBI:78435"/>
        <dbReference type="EC" id="2.4.99.28"/>
    </reaction>
</comment>
<feature type="transmembrane region" description="Helical" evidence="22">
    <location>
        <begin position="275"/>
        <end position="301"/>
    </location>
</feature>
<evidence type="ECO:0000256" key="11">
    <source>
        <dbReference type="ARBA" id="ARBA00023136"/>
    </source>
</evidence>
<evidence type="ECO:0000256" key="2">
    <source>
        <dbReference type="ARBA" id="ARBA00004752"/>
    </source>
</evidence>
<gene>
    <name evidence="23" type="primary">ftsW</name>
    <name evidence="23" type="ORF">GW534_15325</name>
</gene>
<evidence type="ECO:0000256" key="21">
    <source>
        <dbReference type="ARBA" id="ARBA00049966"/>
    </source>
</evidence>
<comment type="subcellular location">
    <subcellularLocation>
        <location evidence="1">Cell membrane</location>
        <topology evidence="1">Multi-pass membrane protein</topology>
    </subcellularLocation>
</comment>
<dbReference type="InterPro" id="IPR013437">
    <property type="entry name" value="FtsW"/>
</dbReference>
<evidence type="ECO:0000256" key="5">
    <source>
        <dbReference type="ARBA" id="ARBA00022676"/>
    </source>
</evidence>
<evidence type="ECO:0000256" key="10">
    <source>
        <dbReference type="ARBA" id="ARBA00022989"/>
    </source>
</evidence>
<reference evidence="23 24" key="1">
    <citation type="submission" date="2020-01" db="EMBL/GenBank/DDBJ databases">
        <title>A novel Bacillus sp. from Pasinler.</title>
        <authorList>
            <person name="Adiguzel A."/>
            <person name="Ay H."/>
            <person name="Baltaci M.O."/>
        </authorList>
    </citation>
    <scope>NUCLEOTIDE SEQUENCE [LARGE SCALE GENOMIC DNA]</scope>
    <source>
        <strain evidence="23 24">P1</strain>
    </source>
</reference>
<dbReference type="InterPro" id="IPR018365">
    <property type="entry name" value="Cell_cycle_FtsW-rel_CS"/>
</dbReference>
<evidence type="ECO:0000256" key="19">
    <source>
        <dbReference type="ARBA" id="ARBA00044770"/>
    </source>
</evidence>
<keyword evidence="4" id="KW-0132">Cell division</keyword>
<evidence type="ECO:0000256" key="13">
    <source>
        <dbReference type="ARBA" id="ARBA00023316"/>
    </source>
</evidence>
<evidence type="ECO:0000256" key="22">
    <source>
        <dbReference type="SAM" id="Phobius"/>
    </source>
</evidence>
<evidence type="ECO:0000256" key="7">
    <source>
        <dbReference type="ARBA" id="ARBA00022692"/>
    </source>
</evidence>
<keyword evidence="5" id="KW-0328">Glycosyltransferase</keyword>
<dbReference type="NCBIfam" id="TIGR02614">
    <property type="entry name" value="ftsW"/>
    <property type="match status" value="1"/>
</dbReference>
<dbReference type="InterPro" id="IPR001182">
    <property type="entry name" value="FtsW/RodA"/>
</dbReference>
<keyword evidence="8" id="KW-0133">Cell shape</keyword>
<dbReference type="Pfam" id="PF01098">
    <property type="entry name" value="FTSW_RODA_SPOVE"/>
    <property type="match status" value="1"/>
</dbReference>
<comment type="similarity">
    <text evidence="16">Belongs to the SEDS family. FtsW subfamily.</text>
</comment>
<comment type="caution">
    <text evidence="23">The sequence shown here is derived from an EMBL/GenBank/DDBJ whole genome shotgun (WGS) entry which is preliminary data.</text>
</comment>
<feature type="transmembrane region" description="Helical" evidence="22">
    <location>
        <begin position="12"/>
        <end position="32"/>
    </location>
</feature>
<evidence type="ECO:0000313" key="23">
    <source>
        <dbReference type="EMBL" id="NCU19040.1"/>
    </source>
</evidence>
<evidence type="ECO:0000256" key="1">
    <source>
        <dbReference type="ARBA" id="ARBA00004651"/>
    </source>
</evidence>
<keyword evidence="11 22" id="KW-0472">Membrane</keyword>
<evidence type="ECO:0000256" key="9">
    <source>
        <dbReference type="ARBA" id="ARBA00022984"/>
    </source>
</evidence>
<evidence type="ECO:0000256" key="15">
    <source>
        <dbReference type="ARBA" id="ARBA00033270"/>
    </source>
</evidence>
<accession>A0ABX0A6J8</accession>
<evidence type="ECO:0000256" key="20">
    <source>
        <dbReference type="ARBA" id="ARBA00049902"/>
    </source>
</evidence>
<evidence type="ECO:0000256" key="18">
    <source>
        <dbReference type="ARBA" id="ARBA00041418"/>
    </source>
</evidence>
<name>A0ABX0A6J8_9BACI</name>
<keyword evidence="24" id="KW-1185">Reference proteome</keyword>
<keyword evidence="9" id="KW-0573">Peptidoglycan synthesis</keyword>
<dbReference type="RefSeq" id="WP_161921861.1">
    <property type="nucleotide sequence ID" value="NZ_JAACYS010000111.1"/>
</dbReference>
<evidence type="ECO:0000256" key="4">
    <source>
        <dbReference type="ARBA" id="ARBA00022618"/>
    </source>
</evidence>
<feature type="transmembrane region" description="Helical" evidence="22">
    <location>
        <begin position="352"/>
        <end position="377"/>
    </location>
</feature>
<evidence type="ECO:0000256" key="14">
    <source>
        <dbReference type="ARBA" id="ARBA00032370"/>
    </source>
</evidence>
<comment type="function">
    <text evidence="21">Peptidoglycan polymerase that is essential for cell division.</text>
</comment>
<dbReference type="PANTHER" id="PTHR30474:SF2">
    <property type="entry name" value="PEPTIDOGLYCAN GLYCOSYLTRANSFERASE FTSW-RELATED"/>
    <property type="match status" value="1"/>
</dbReference>
<evidence type="ECO:0000256" key="6">
    <source>
        <dbReference type="ARBA" id="ARBA00022679"/>
    </source>
</evidence>
<dbReference type="Proteomes" id="UP000743899">
    <property type="component" value="Unassembled WGS sequence"/>
</dbReference>
<keyword evidence="12" id="KW-0131">Cell cycle</keyword>
<feature type="transmembrane region" description="Helical" evidence="22">
    <location>
        <begin position="77"/>
        <end position="96"/>
    </location>
</feature>
<keyword evidence="10 22" id="KW-1133">Transmembrane helix</keyword>
<evidence type="ECO:0000313" key="24">
    <source>
        <dbReference type="Proteomes" id="UP000743899"/>
    </source>
</evidence>
<evidence type="ECO:0000256" key="8">
    <source>
        <dbReference type="ARBA" id="ARBA00022960"/>
    </source>
</evidence>
<feature type="transmembrane region" description="Helical" evidence="22">
    <location>
        <begin position="194"/>
        <end position="216"/>
    </location>
</feature>
<comment type="pathway">
    <text evidence="2">Cell wall biogenesis; peptidoglycan biosynthesis.</text>
</comment>
<dbReference type="EC" id="2.4.99.28" evidence="19"/>
<feature type="transmembrane region" description="Helical" evidence="22">
    <location>
        <begin position="52"/>
        <end position="70"/>
    </location>
</feature>
<keyword evidence="3" id="KW-1003">Cell membrane</keyword>
<dbReference type="EMBL" id="JAACYS010000111">
    <property type="protein sequence ID" value="NCU19040.1"/>
    <property type="molecule type" value="Genomic_DNA"/>
</dbReference>
<protein>
    <recommendedName>
        <fullName evidence="17">Probable peptidoglycan glycosyltransferase FtsW</fullName>
        <ecNumber evidence="19">2.4.99.28</ecNumber>
    </recommendedName>
    <alternativeName>
        <fullName evidence="18">Cell division protein FtsW</fullName>
    </alternativeName>
    <alternativeName>
        <fullName evidence="15">Cell wall polymerase</fullName>
    </alternativeName>
    <alternativeName>
        <fullName evidence="14">Peptidoglycan polymerase</fullName>
    </alternativeName>
</protein>